<organism evidence="1">
    <name type="scientific">bioreactor metagenome</name>
    <dbReference type="NCBI Taxonomy" id="1076179"/>
    <lineage>
        <taxon>unclassified sequences</taxon>
        <taxon>metagenomes</taxon>
        <taxon>ecological metagenomes</taxon>
    </lineage>
</organism>
<sequence>MPREPIPLVREGGFLEAEKMFVLSYEGKISEKKYFEDFRNSELFNDSGLIEIISLKRPTNRGSDPISVKKLLLEAKKEYRFKDTDEFWLIIDRDDWEEIHNHNFDKLIEDCKKENNFFLAMSNPCFEIWLILHLKDINEFDEEEKVKIMSNEKISNSKNYIDKVLSEIQGRGYNKRPNPRIFLPLTKVAIGRAKELDNENQDYPKQLGTHIHKLIEKLIADE</sequence>
<reference evidence="1" key="1">
    <citation type="submission" date="2019-08" db="EMBL/GenBank/DDBJ databases">
        <authorList>
            <person name="Kucharzyk K."/>
            <person name="Murdoch R.W."/>
            <person name="Higgins S."/>
            <person name="Loffler F."/>
        </authorList>
    </citation>
    <scope>NUCLEOTIDE SEQUENCE</scope>
</reference>
<evidence type="ECO:0008006" key="2">
    <source>
        <dbReference type="Google" id="ProtNLM"/>
    </source>
</evidence>
<dbReference type="AlphaFoldDB" id="A0A644V9K5"/>
<comment type="caution">
    <text evidence="1">The sequence shown here is derived from an EMBL/GenBank/DDBJ whole genome shotgun (WGS) entry which is preliminary data.</text>
</comment>
<name>A0A644V9K5_9ZZZZ</name>
<protein>
    <recommendedName>
        <fullName evidence="2">RloB domain-containing protein</fullName>
    </recommendedName>
</protein>
<dbReference type="InterPro" id="IPR025591">
    <property type="entry name" value="RloB"/>
</dbReference>
<evidence type="ECO:0000313" key="1">
    <source>
        <dbReference type="EMBL" id="MPL87432.1"/>
    </source>
</evidence>
<accession>A0A644V9K5</accession>
<proteinExistence type="predicted"/>
<dbReference type="Pfam" id="PF13707">
    <property type="entry name" value="RloB"/>
    <property type="match status" value="1"/>
</dbReference>
<gene>
    <name evidence="1" type="ORF">SDC9_33432</name>
</gene>
<dbReference type="EMBL" id="VSSQ01000238">
    <property type="protein sequence ID" value="MPL87432.1"/>
    <property type="molecule type" value="Genomic_DNA"/>
</dbReference>